<dbReference type="PANTHER" id="PTHR34472:SF1">
    <property type="entry name" value="SULFUR CARRIER PROTEIN THIS"/>
    <property type="match status" value="1"/>
</dbReference>
<dbReference type="Pfam" id="PF02597">
    <property type="entry name" value="ThiS"/>
    <property type="match status" value="1"/>
</dbReference>
<accession>A0AAV5NAJ7</accession>
<dbReference type="NCBIfam" id="TIGR01683">
    <property type="entry name" value="thiS"/>
    <property type="match status" value="1"/>
</dbReference>
<proteinExistence type="predicted"/>
<gene>
    <name evidence="1" type="primary">thiS</name>
    <name evidence="1" type="ORF">SOASR030_37890</name>
</gene>
<dbReference type="InterPro" id="IPR010035">
    <property type="entry name" value="Thi_S"/>
</dbReference>
<reference evidence="1" key="1">
    <citation type="submission" date="2022-06" db="EMBL/GenBank/DDBJ databases">
        <title>Draft genome sequences of Leminorella grimontii str. JCM5902.</title>
        <authorList>
            <person name="Wakabayashi Y."/>
            <person name="Kojima K."/>
        </authorList>
    </citation>
    <scope>NUCLEOTIDE SEQUENCE</scope>
    <source>
        <strain evidence="1">JCM 5902</strain>
    </source>
</reference>
<name>A0AAV5NAJ7_9GAMM</name>
<dbReference type="InterPro" id="IPR003749">
    <property type="entry name" value="ThiS/MoaD-like"/>
</dbReference>
<organism evidence="1 2">
    <name type="scientific">Leminorella grimontii</name>
    <dbReference type="NCBI Taxonomy" id="82981"/>
    <lineage>
        <taxon>Bacteria</taxon>
        <taxon>Pseudomonadati</taxon>
        <taxon>Pseudomonadota</taxon>
        <taxon>Gammaproteobacteria</taxon>
        <taxon>Enterobacterales</taxon>
        <taxon>Budviciaceae</taxon>
        <taxon>Leminorella</taxon>
    </lineage>
</organism>
<dbReference type="InterPro" id="IPR016155">
    <property type="entry name" value="Mopterin_synth/thiamin_S_b"/>
</dbReference>
<dbReference type="Proteomes" id="UP001058124">
    <property type="component" value="Unassembled WGS sequence"/>
</dbReference>
<dbReference type="SUPFAM" id="SSF54285">
    <property type="entry name" value="MoaD/ThiS"/>
    <property type="match status" value="1"/>
</dbReference>
<dbReference type="Gene3D" id="3.10.20.30">
    <property type="match status" value="1"/>
</dbReference>
<keyword evidence="2" id="KW-1185">Reference proteome</keyword>
<comment type="caution">
    <text evidence="1">The sequence shown here is derived from an EMBL/GenBank/DDBJ whole genome shotgun (WGS) entry which is preliminary data.</text>
</comment>
<dbReference type="RefSeq" id="WP_027275796.1">
    <property type="nucleotide sequence ID" value="NZ_CP146357.1"/>
</dbReference>
<evidence type="ECO:0000313" key="2">
    <source>
        <dbReference type="Proteomes" id="UP001058124"/>
    </source>
</evidence>
<evidence type="ECO:0000313" key="1">
    <source>
        <dbReference type="EMBL" id="GKX57677.1"/>
    </source>
</evidence>
<dbReference type="EMBL" id="BRLH01000022">
    <property type="protein sequence ID" value="GKX57677.1"/>
    <property type="molecule type" value="Genomic_DNA"/>
</dbReference>
<dbReference type="CDD" id="cd00565">
    <property type="entry name" value="Ubl_ThiS"/>
    <property type="match status" value="1"/>
</dbReference>
<dbReference type="AlphaFoldDB" id="A0AAV5NAJ7"/>
<dbReference type="PANTHER" id="PTHR34472">
    <property type="entry name" value="SULFUR CARRIER PROTEIN THIS"/>
    <property type="match status" value="1"/>
</dbReference>
<dbReference type="InterPro" id="IPR012675">
    <property type="entry name" value="Beta-grasp_dom_sf"/>
</dbReference>
<protein>
    <submittedName>
        <fullName evidence="1">Sulfur carrier protein ThiS</fullName>
    </submittedName>
</protein>
<sequence length="66" mass="7129">MQITLNDTPMELQDSAALSDLLVQLGHPTQGIAIAVNQTIVPKTAWETHRLYHGDSVLMFQAIAGG</sequence>